<keyword evidence="2" id="KW-1185">Reference proteome</keyword>
<evidence type="ECO:0000313" key="2">
    <source>
        <dbReference type="Proteomes" id="UP000008204"/>
    </source>
</evidence>
<sequence length="49" mass="5836">MNINQVPDINQVHRANMLRTLNQRLEVARSRGETHLIELLEAEKRYYNS</sequence>
<proteinExistence type="predicted"/>
<dbReference type="KEGG" id="cyp:PCC8801_4347"/>
<protein>
    <submittedName>
        <fullName evidence="1">Uncharacterized protein</fullName>
    </submittedName>
</protein>
<evidence type="ECO:0000313" key="1">
    <source>
        <dbReference type="EMBL" id="ACK68269.1"/>
    </source>
</evidence>
<gene>
    <name evidence="1" type="ordered locus">PCC8801_4347</name>
</gene>
<dbReference type="AlphaFoldDB" id="B7JVD6"/>
<dbReference type="eggNOG" id="ENOG503030Q">
    <property type="taxonomic scope" value="Bacteria"/>
</dbReference>
<name>B7JVD6_RIPO1</name>
<dbReference type="Proteomes" id="UP000008204">
    <property type="component" value="Chromosome"/>
</dbReference>
<dbReference type="EMBL" id="CP001287">
    <property type="protein sequence ID" value="ACK68269.1"/>
    <property type="molecule type" value="Genomic_DNA"/>
</dbReference>
<organism evidence="1 2">
    <name type="scientific">Rippkaea orientalis (strain PCC 8801 / RF-1)</name>
    <name type="common">Cyanothece sp. (strain PCC 8801)</name>
    <dbReference type="NCBI Taxonomy" id="41431"/>
    <lineage>
        <taxon>Bacteria</taxon>
        <taxon>Bacillati</taxon>
        <taxon>Cyanobacteriota</taxon>
        <taxon>Cyanophyceae</taxon>
        <taxon>Oscillatoriophycideae</taxon>
        <taxon>Chroococcales</taxon>
        <taxon>Aphanothecaceae</taxon>
        <taxon>Rippkaea</taxon>
        <taxon>Rippkaea orientalis</taxon>
    </lineage>
</organism>
<dbReference type="STRING" id="41431.PCC8801_4347"/>
<accession>B7JVD6</accession>
<dbReference type="HOGENOM" id="CLU_212582_2_1_3"/>
<dbReference type="RefSeq" id="WP_015785324.1">
    <property type="nucleotide sequence ID" value="NC_011726.1"/>
</dbReference>
<reference evidence="2" key="1">
    <citation type="journal article" date="2011" name="MBio">
        <title>Novel metabolic attributes of the genus Cyanothece, comprising a group of unicellular nitrogen-fixing Cyanobacteria.</title>
        <authorList>
            <person name="Bandyopadhyay A."/>
            <person name="Elvitigala T."/>
            <person name="Welsh E."/>
            <person name="Stockel J."/>
            <person name="Liberton M."/>
            <person name="Min H."/>
            <person name="Sherman L.A."/>
            <person name="Pakrasi H.B."/>
        </authorList>
    </citation>
    <scope>NUCLEOTIDE SEQUENCE [LARGE SCALE GENOMIC DNA]</scope>
    <source>
        <strain evidence="2">PCC 8801</strain>
    </source>
</reference>